<dbReference type="GO" id="GO:0080025">
    <property type="term" value="F:phosphatidylinositol-3,5-bisphosphate binding"/>
    <property type="evidence" value="ECO:0007669"/>
    <property type="project" value="TreeGrafter"/>
</dbReference>
<dbReference type="GO" id="GO:0007015">
    <property type="term" value="P:actin filament organization"/>
    <property type="evidence" value="ECO:0007669"/>
    <property type="project" value="TreeGrafter"/>
</dbReference>
<dbReference type="Gene3D" id="1.20.1410.10">
    <property type="entry name" value="I/LWEQ domain"/>
    <property type="match status" value="1"/>
</dbReference>
<protein>
    <recommendedName>
        <fullName evidence="7">I/LWEQ domain-containing protein</fullName>
    </recommendedName>
</protein>
<reference evidence="8" key="2">
    <citation type="submission" date="2025-08" db="UniProtKB">
        <authorList>
            <consortium name="Ensembl"/>
        </authorList>
    </citation>
    <scope>IDENTIFICATION</scope>
</reference>
<gene>
    <name evidence="8" type="primary">HIP1R</name>
</gene>
<dbReference type="InterPro" id="IPR008942">
    <property type="entry name" value="ENTH_VHS"/>
</dbReference>
<dbReference type="Proteomes" id="UP001501920">
    <property type="component" value="Chromosome 18"/>
</dbReference>
<sequence length="929" mass="104038">VLLANVLHSLQSIGKSITTAEAPIKEKYARKILLGTHKEGGAVTFWSHVVSLPLASNAILSWKFCHMVHKLLRDGHPNVNSRGHVPSIKQMGILWGSLHDRYGHIVALYAKFLCIKIDFHCKHKEIPANLETPDEVLERTIAVDINKVISLYCCACDVVFRQLETNSTSSTTSVGQCRLAPLVLVIQDCSPLYHYLVKLLFKLHSRIPVDALLGHRERFRNQFDNLTQFFEKARGMEFFKTIIQIPDLPDSPPNFLRAASLADHVKPVVVRNQELPDDDDTETQLDFGEAPVDPVLRETEVDSLRRELEAVKPELQMFKAEAQRAVVQLKEQVNMLEAELEEQRTHKQMALVENEHLRMEVEALRTQSAVAASLQASMHFSRLKEKHAELVTRHADLMRKNADMVKQLSSTQQAQEELFKTKEQMAQELEQLRQEKYTKVELPYNCQMSLGKAEIMQVQTALQSKEKAGDEINSVLMGLQAEKEVLLRSVKEQEAELINLRQAAKMHQATLVQERERSQRETSSLQSQLQAKVRSSRESMLQQKLQEEQFCLLQCAVVEAEGIILDAVAKVDDPMHVRCVSTPEYLINRAKTTLVSIDKMQQSHAGYLRNMDDASGLLRAVTQFSHLAADTIVNGAATAHAVPTDEADRLTDNCRDCATHCLQFLKELKLKPTLQRADPTAIRYVVQRILNQGHDLQHKDADIQKAELADLVDTEMAATSTAIEEAVLKMDEILSQARRDTSGVKLEVNQSIIGSCSDLMKAIHMLVTAATDLQKDIVESGRGAGSVKDFYAKNSCWTEGLISASKTVGWTATQMVESADKVVTDRGKYEELIVCSHEIAASTAQLVAASKVKADRSNKKLHTLQHASRHVNDMAAVVVTSTKAGQMQIEDKNPMDFSGISLIKLKTEEMESQVNSVKVSIDHNLGLFQ</sequence>
<dbReference type="InterPro" id="IPR011417">
    <property type="entry name" value="ANTH_dom"/>
</dbReference>
<keyword evidence="4" id="KW-0009">Actin-binding</keyword>
<dbReference type="Pfam" id="PF16515">
    <property type="entry name" value="HIP1_clath_bdg"/>
    <property type="match status" value="1"/>
</dbReference>
<dbReference type="Gene3D" id="1.25.40.90">
    <property type="match status" value="1"/>
</dbReference>
<evidence type="ECO:0000256" key="6">
    <source>
        <dbReference type="SAM" id="MobiDB-lite"/>
    </source>
</evidence>
<dbReference type="SUPFAM" id="SSF48464">
    <property type="entry name" value="ENTH/VHS domain"/>
    <property type="match status" value="1"/>
</dbReference>
<dbReference type="AlphaFoldDB" id="A0A3B4E9T6"/>
<evidence type="ECO:0000313" key="9">
    <source>
        <dbReference type="Proteomes" id="UP001501920"/>
    </source>
</evidence>
<evidence type="ECO:0000256" key="5">
    <source>
        <dbReference type="SAM" id="Coils"/>
    </source>
</evidence>
<comment type="subcellular location">
    <subcellularLocation>
        <location evidence="1">Cytoplasm</location>
    </subcellularLocation>
</comment>
<dbReference type="Pfam" id="PF07651">
    <property type="entry name" value="ANTH"/>
    <property type="match status" value="1"/>
</dbReference>
<dbReference type="GeneTree" id="ENSGT00940000153594"/>
<dbReference type="GO" id="GO:0051015">
    <property type="term" value="F:actin filament binding"/>
    <property type="evidence" value="ECO:0007669"/>
    <property type="project" value="TreeGrafter"/>
</dbReference>
<dbReference type="PROSITE" id="PS50945">
    <property type="entry name" value="I_LWEQ"/>
    <property type="match status" value="1"/>
</dbReference>
<comment type="similarity">
    <text evidence="2">Belongs to the SLA2 family.</text>
</comment>
<dbReference type="PANTHER" id="PTHR10407">
    <property type="entry name" value="HUNTINGTIN INTERACTING PROTEIN 1"/>
    <property type="match status" value="1"/>
</dbReference>
<dbReference type="GO" id="GO:0043325">
    <property type="term" value="F:phosphatidylinositol-3,4-bisphosphate binding"/>
    <property type="evidence" value="ECO:0007669"/>
    <property type="project" value="TreeGrafter"/>
</dbReference>
<dbReference type="OMA" id="VCQLFQY"/>
<organism evidence="8 9">
    <name type="scientific">Pygocentrus nattereri</name>
    <name type="common">Red-bellied piranha</name>
    <dbReference type="NCBI Taxonomy" id="42514"/>
    <lineage>
        <taxon>Eukaryota</taxon>
        <taxon>Metazoa</taxon>
        <taxon>Chordata</taxon>
        <taxon>Craniata</taxon>
        <taxon>Vertebrata</taxon>
        <taxon>Euteleostomi</taxon>
        <taxon>Actinopterygii</taxon>
        <taxon>Neopterygii</taxon>
        <taxon>Teleostei</taxon>
        <taxon>Ostariophysi</taxon>
        <taxon>Characiformes</taxon>
        <taxon>Characoidei</taxon>
        <taxon>Pygocentrus</taxon>
    </lineage>
</organism>
<dbReference type="Pfam" id="PF01608">
    <property type="entry name" value="I_LWEQ"/>
    <property type="match status" value="1"/>
</dbReference>
<dbReference type="GO" id="GO:0032051">
    <property type="term" value="F:clathrin light chain binding"/>
    <property type="evidence" value="ECO:0007669"/>
    <property type="project" value="TreeGrafter"/>
</dbReference>
<dbReference type="PANTHER" id="PTHR10407:SF10">
    <property type="entry name" value="HUNTINGTIN-INTERACTING PROTEIN 1-RELATED PROTEIN"/>
    <property type="match status" value="1"/>
</dbReference>
<dbReference type="Gene3D" id="1.20.5.1700">
    <property type="match status" value="1"/>
</dbReference>
<evidence type="ECO:0000256" key="1">
    <source>
        <dbReference type="ARBA" id="ARBA00004496"/>
    </source>
</evidence>
<evidence type="ECO:0000313" key="8">
    <source>
        <dbReference type="Ensembl" id="ENSPNAP00000032590.2"/>
    </source>
</evidence>
<keyword evidence="9" id="KW-1185">Reference proteome</keyword>
<dbReference type="GO" id="GO:0048268">
    <property type="term" value="P:clathrin coat assembly"/>
    <property type="evidence" value="ECO:0007669"/>
    <property type="project" value="TreeGrafter"/>
</dbReference>
<evidence type="ECO:0000256" key="3">
    <source>
        <dbReference type="ARBA" id="ARBA00022490"/>
    </source>
</evidence>
<evidence type="ECO:0000259" key="7">
    <source>
        <dbReference type="PROSITE" id="PS50945"/>
    </source>
</evidence>
<keyword evidence="3" id="KW-0963">Cytoplasm</keyword>
<dbReference type="FunFam" id="1.20.1410.10:FF:000006">
    <property type="entry name" value="Huntingtin interacting protein"/>
    <property type="match status" value="1"/>
</dbReference>
<proteinExistence type="inferred from homology"/>
<dbReference type="SMART" id="SM00273">
    <property type="entry name" value="ENTH"/>
    <property type="match status" value="1"/>
</dbReference>
<reference evidence="8" key="3">
    <citation type="submission" date="2025-09" db="UniProtKB">
        <authorList>
            <consortium name="Ensembl"/>
        </authorList>
    </citation>
    <scope>IDENTIFICATION</scope>
</reference>
<feature type="coiled-coil region" evidence="5">
    <location>
        <begin position="319"/>
        <end position="367"/>
    </location>
</feature>
<feature type="region of interest" description="Disordered" evidence="6">
    <location>
        <begin position="512"/>
        <end position="531"/>
    </location>
</feature>
<dbReference type="GO" id="GO:0030136">
    <property type="term" value="C:clathrin-coated vesicle"/>
    <property type="evidence" value="ECO:0007669"/>
    <property type="project" value="TreeGrafter"/>
</dbReference>
<accession>A0A3B4E9T6</accession>
<dbReference type="FunFam" id="1.25.40.90:FF:000012">
    <property type="entry name" value="Huntingtin interacting protein 1-related"/>
    <property type="match status" value="1"/>
</dbReference>
<dbReference type="InterPro" id="IPR030224">
    <property type="entry name" value="Sla2_fam"/>
</dbReference>
<dbReference type="InterPro" id="IPR035964">
    <property type="entry name" value="I/LWEQ_dom_sf"/>
</dbReference>
<keyword evidence="5" id="KW-0175">Coiled coil</keyword>
<dbReference type="GO" id="GO:0030864">
    <property type="term" value="C:cortical actin cytoskeleton"/>
    <property type="evidence" value="ECO:0007669"/>
    <property type="project" value="TreeGrafter"/>
</dbReference>
<reference evidence="8 9" key="1">
    <citation type="submission" date="2020-10" db="EMBL/GenBank/DDBJ databases">
        <title>Pygocentrus nattereri (red-bellied piranha) genome, fPygNat1, primary haplotype.</title>
        <authorList>
            <person name="Myers G."/>
            <person name="Meyer A."/>
            <person name="Karagic N."/>
            <person name="Pippel M."/>
            <person name="Winkler S."/>
            <person name="Tracey A."/>
            <person name="Wood J."/>
            <person name="Formenti G."/>
            <person name="Howe K."/>
            <person name="Fedrigo O."/>
            <person name="Jarvis E.D."/>
        </authorList>
    </citation>
    <scope>NUCLEOTIDE SEQUENCE [LARGE SCALE GENOMIC DNA]</scope>
</reference>
<dbReference type="InterPro" id="IPR013809">
    <property type="entry name" value="ENTH"/>
</dbReference>
<dbReference type="InterPro" id="IPR032422">
    <property type="entry name" value="HIP1_clath-bd"/>
</dbReference>
<dbReference type="Ensembl" id="ENSPNAT00000037429.2">
    <property type="protein sequence ID" value="ENSPNAP00000032590.2"/>
    <property type="gene ID" value="ENSPNAG00000021518.2"/>
</dbReference>
<feature type="domain" description="I/LWEQ" evidence="7">
    <location>
        <begin position="700"/>
        <end position="929"/>
    </location>
</feature>
<name>A0A3B4E9T6_PYGNA</name>
<dbReference type="SMART" id="SM00307">
    <property type="entry name" value="ILWEQ"/>
    <property type="match status" value="1"/>
</dbReference>
<evidence type="ECO:0000256" key="4">
    <source>
        <dbReference type="ARBA" id="ARBA00023203"/>
    </source>
</evidence>
<dbReference type="GO" id="GO:0035615">
    <property type="term" value="F:clathrin adaptor activity"/>
    <property type="evidence" value="ECO:0007669"/>
    <property type="project" value="TreeGrafter"/>
</dbReference>
<dbReference type="GO" id="GO:0006897">
    <property type="term" value="P:endocytosis"/>
    <property type="evidence" value="ECO:0007669"/>
    <property type="project" value="InterPro"/>
</dbReference>
<feature type="compositionally biased region" description="Polar residues" evidence="6">
    <location>
        <begin position="521"/>
        <end position="530"/>
    </location>
</feature>
<dbReference type="Gene3D" id="6.10.250.920">
    <property type="match status" value="1"/>
</dbReference>
<feature type="coiled-coil region" evidence="5">
    <location>
        <begin position="476"/>
        <end position="510"/>
    </location>
</feature>
<dbReference type="InterPro" id="IPR002558">
    <property type="entry name" value="ILWEQ_dom"/>
</dbReference>
<dbReference type="SUPFAM" id="SSF109885">
    <property type="entry name" value="I/LWEQ domain"/>
    <property type="match status" value="1"/>
</dbReference>
<evidence type="ECO:0000256" key="2">
    <source>
        <dbReference type="ARBA" id="ARBA00010135"/>
    </source>
</evidence>